<sequence length="284" mass="31173">MQLGNRFSVFYIVDSLVHLIRAMAFTYRRILIVGATAGIGAALADKFISEGSKVIAVGRRQERLDAFVQKHGSDKTGAIRYDVTDSAGLDAFVQEVVTQYPDLDCVLLNAGVQSAIRLSRPAEVDLAAFHNEVSTNFSRLVDLSIKFLPHLLEKPFQTALAFTGSNIALVPAVLVPAYSASKAALNAYVYCLRRQNQGKSTKIIEIWPPAVQTEIHDYMGEDVGRALGMPIGEFIEQAWSQLAEGSEHVMVGGIPAEEPFKELANKRREAFELLSGVMLAKYQL</sequence>
<dbReference type="InterPro" id="IPR036291">
    <property type="entry name" value="NAD(P)-bd_dom_sf"/>
</dbReference>
<dbReference type="InterPro" id="IPR020904">
    <property type="entry name" value="Sc_DH/Rdtase_CS"/>
</dbReference>
<dbReference type="PRINTS" id="PR00081">
    <property type="entry name" value="GDHRDH"/>
</dbReference>
<dbReference type="InterPro" id="IPR002347">
    <property type="entry name" value="SDR_fam"/>
</dbReference>
<dbReference type="Proteomes" id="UP000233524">
    <property type="component" value="Unassembled WGS sequence"/>
</dbReference>
<name>A0A2N3N6X1_9PEZI</name>
<evidence type="ECO:0000313" key="5">
    <source>
        <dbReference type="Proteomes" id="UP000233524"/>
    </source>
</evidence>
<comment type="similarity">
    <text evidence="1">Belongs to the short-chain dehydrogenases/reductases (SDR) family.</text>
</comment>
<keyword evidence="5" id="KW-1185">Reference proteome</keyword>
<dbReference type="EMBL" id="NLAX01000700">
    <property type="protein sequence ID" value="PKS08178.1"/>
    <property type="molecule type" value="Genomic_DNA"/>
</dbReference>
<reference evidence="4 5" key="1">
    <citation type="journal article" date="2017" name="G3 (Bethesda)">
        <title>First Draft Genome Sequence of the Pathogenic Fungus Lomentospora prolificans (Formerly Scedosporium prolificans).</title>
        <authorList>
            <person name="Luo R."/>
            <person name="Zimin A."/>
            <person name="Workman R."/>
            <person name="Fan Y."/>
            <person name="Pertea G."/>
            <person name="Grossman N."/>
            <person name="Wear M.P."/>
            <person name="Jia B."/>
            <person name="Miller H."/>
            <person name="Casadevall A."/>
            <person name="Timp W."/>
            <person name="Zhang S.X."/>
            <person name="Salzberg S.L."/>
        </authorList>
    </citation>
    <scope>NUCLEOTIDE SEQUENCE [LARGE SCALE GENOMIC DNA]</scope>
    <source>
        <strain evidence="4 5">JHH-5317</strain>
    </source>
</reference>
<dbReference type="Gene3D" id="3.40.50.720">
    <property type="entry name" value="NAD(P)-binding Rossmann-like Domain"/>
    <property type="match status" value="1"/>
</dbReference>
<evidence type="ECO:0000256" key="3">
    <source>
        <dbReference type="ARBA" id="ARBA00023002"/>
    </source>
</evidence>
<dbReference type="VEuPathDB" id="FungiDB:jhhlp_005454"/>
<comment type="caution">
    <text evidence="4">The sequence shown here is derived from an EMBL/GenBank/DDBJ whole genome shotgun (WGS) entry which is preliminary data.</text>
</comment>
<dbReference type="STRING" id="41688.A0A2N3N6X1"/>
<gene>
    <name evidence="4" type="ORF">jhhlp_005454</name>
</gene>
<evidence type="ECO:0000313" key="4">
    <source>
        <dbReference type="EMBL" id="PKS08178.1"/>
    </source>
</evidence>
<keyword evidence="2" id="KW-0521">NADP</keyword>
<proteinExistence type="inferred from homology"/>
<dbReference type="InParanoid" id="A0A2N3N6X1"/>
<protein>
    <submittedName>
        <fullName evidence="4">Uncharacterized protein</fullName>
    </submittedName>
</protein>
<dbReference type="PANTHER" id="PTHR43669:SF15">
    <property type="entry name" value="OXIDOREDUCTASE, SHORT-CHAIN DEHYDROGENASE_REDUCTASE FAMILY (AFU_ORTHOLOGUE AFUA_1G01330)"/>
    <property type="match status" value="1"/>
</dbReference>
<organism evidence="4 5">
    <name type="scientific">Lomentospora prolificans</name>
    <dbReference type="NCBI Taxonomy" id="41688"/>
    <lineage>
        <taxon>Eukaryota</taxon>
        <taxon>Fungi</taxon>
        <taxon>Dikarya</taxon>
        <taxon>Ascomycota</taxon>
        <taxon>Pezizomycotina</taxon>
        <taxon>Sordariomycetes</taxon>
        <taxon>Hypocreomycetidae</taxon>
        <taxon>Microascales</taxon>
        <taxon>Microascaceae</taxon>
        <taxon>Lomentospora</taxon>
    </lineage>
</organism>
<keyword evidence="3" id="KW-0560">Oxidoreductase</keyword>
<dbReference type="Pfam" id="PF00106">
    <property type="entry name" value="adh_short"/>
    <property type="match status" value="1"/>
</dbReference>
<evidence type="ECO:0000256" key="1">
    <source>
        <dbReference type="ARBA" id="ARBA00006484"/>
    </source>
</evidence>
<dbReference type="SUPFAM" id="SSF51735">
    <property type="entry name" value="NAD(P)-binding Rossmann-fold domains"/>
    <property type="match status" value="1"/>
</dbReference>
<dbReference type="PROSITE" id="PS00061">
    <property type="entry name" value="ADH_SHORT"/>
    <property type="match status" value="1"/>
</dbReference>
<dbReference type="PANTHER" id="PTHR43669">
    <property type="entry name" value="5-KETO-D-GLUCONATE 5-REDUCTASE"/>
    <property type="match status" value="1"/>
</dbReference>
<evidence type="ECO:0000256" key="2">
    <source>
        <dbReference type="ARBA" id="ARBA00022857"/>
    </source>
</evidence>
<dbReference type="OrthoDB" id="37659at2759"/>
<dbReference type="AlphaFoldDB" id="A0A2N3N6X1"/>
<accession>A0A2N3N6X1</accession>
<dbReference type="GO" id="GO:0016491">
    <property type="term" value="F:oxidoreductase activity"/>
    <property type="evidence" value="ECO:0007669"/>
    <property type="project" value="UniProtKB-KW"/>
</dbReference>